<feature type="signal peptide" evidence="8">
    <location>
        <begin position="1"/>
        <end position="19"/>
    </location>
</feature>
<evidence type="ECO:0000256" key="2">
    <source>
        <dbReference type="ARBA" id="ARBA00022692"/>
    </source>
</evidence>
<evidence type="ECO:0000256" key="5">
    <source>
        <dbReference type="ARBA" id="ARBA00023136"/>
    </source>
</evidence>
<evidence type="ECO:0000256" key="8">
    <source>
        <dbReference type="SAM" id="SignalP"/>
    </source>
</evidence>
<dbReference type="Gene3D" id="2.30.30.40">
    <property type="entry name" value="SH3 Domains"/>
    <property type="match status" value="1"/>
</dbReference>
<keyword evidence="4 7" id="KW-1133">Transmembrane helix</keyword>
<name>A0A545UDY9_9GAMM</name>
<evidence type="ECO:0000256" key="3">
    <source>
        <dbReference type="ARBA" id="ARBA00022729"/>
    </source>
</evidence>
<organism evidence="10 11">
    <name type="scientific">Aliikangiella coralliicola</name>
    <dbReference type="NCBI Taxonomy" id="2592383"/>
    <lineage>
        <taxon>Bacteria</taxon>
        <taxon>Pseudomonadati</taxon>
        <taxon>Pseudomonadota</taxon>
        <taxon>Gammaproteobacteria</taxon>
        <taxon>Oceanospirillales</taxon>
        <taxon>Pleioneaceae</taxon>
        <taxon>Aliikangiella</taxon>
    </lineage>
</organism>
<feature type="transmembrane region" description="Helical" evidence="7">
    <location>
        <begin position="159"/>
        <end position="177"/>
    </location>
</feature>
<feature type="domain" description="SH3b" evidence="9">
    <location>
        <begin position="20"/>
        <end position="86"/>
    </location>
</feature>
<dbReference type="SMART" id="SM00287">
    <property type="entry name" value="SH3b"/>
    <property type="match status" value="1"/>
</dbReference>
<dbReference type="OrthoDB" id="9790951at2"/>
<evidence type="ECO:0000256" key="4">
    <source>
        <dbReference type="ARBA" id="ARBA00022989"/>
    </source>
</evidence>
<feature type="chain" id="PRO_5022010193" evidence="8">
    <location>
        <begin position="20"/>
        <end position="190"/>
    </location>
</feature>
<dbReference type="GO" id="GO:0016020">
    <property type="term" value="C:membrane"/>
    <property type="evidence" value="ECO:0007669"/>
    <property type="project" value="UniProtKB-SubCell"/>
</dbReference>
<comment type="caution">
    <text evidence="10">The sequence shown here is derived from an EMBL/GenBank/DDBJ whole genome shotgun (WGS) entry which is preliminary data.</text>
</comment>
<evidence type="ECO:0000313" key="10">
    <source>
        <dbReference type="EMBL" id="TQV87687.1"/>
    </source>
</evidence>
<dbReference type="AlphaFoldDB" id="A0A545UDY9"/>
<dbReference type="PROSITE" id="PS51781">
    <property type="entry name" value="SH3B"/>
    <property type="match status" value="1"/>
</dbReference>
<comment type="subcellular location">
    <subcellularLocation>
        <location evidence="1">Membrane</location>
        <topology evidence="1">Single-pass membrane protein</topology>
    </subcellularLocation>
</comment>
<keyword evidence="11" id="KW-1185">Reference proteome</keyword>
<keyword evidence="3 8" id="KW-0732">Signal</keyword>
<keyword evidence="2 7" id="KW-0812">Transmembrane</keyword>
<evidence type="ECO:0000256" key="1">
    <source>
        <dbReference type="ARBA" id="ARBA00004167"/>
    </source>
</evidence>
<evidence type="ECO:0000313" key="11">
    <source>
        <dbReference type="Proteomes" id="UP000315439"/>
    </source>
</evidence>
<evidence type="ECO:0000259" key="9">
    <source>
        <dbReference type="PROSITE" id="PS51781"/>
    </source>
</evidence>
<dbReference type="Proteomes" id="UP000315439">
    <property type="component" value="Unassembled WGS sequence"/>
</dbReference>
<proteinExistence type="predicted"/>
<evidence type="ECO:0000256" key="7">
    <source>
        <dbReference type="SAM" id="Phobius"/>
    </source>
</evidence>
<dbReference type="InterPro" id="IPR016476">
    <property type="entry name" value="SH3_dom_pro"/>
</dbReference>
<dbReference type="InterPro" id="IPR003646">
    <property type="entry name" value="SH3-like_bac-type"/>
</dbReference>
<feature type="coiled-coil region" evidence="6">
    <location>
        <begin position="92"/>
        <end position="147"/>
    </location>
</feature>
<sequence>MNIKLILVLLVAVNSLSLAAETMYVDDKIQVWSRTGPSNQYKVRFKLLPGAKLEVIQKNEETGFAEVKDTAGRVSWIDSKLLSNQPTSHQLLADAKRQIEKLKRDNADKVSTLERRLNELEPLEKINQDLQSKLAKIETELEQSRQKGQVYESGFKSEAFFAGAVVVLGGMLFGWLLTKLGGGKRNSGWN</sequence>
<dbReference type="NCBIfam" id="TIGR04211">
    <property type="entry name" value="SH3_and_anchor"/>
    <property type="match status" value="1"/>
</dbReference>
<evidence type="ECO:0000256" key="6">
    <source>
        <dbReference type="SAM" id="Coils"/>
    </source>
</evidence>
<accession>A0A545UDY9</accession>
<keyword evidence="5 7" id="KW-0472">Membrane</keyword>
<gene>
    <name evidence="10" type="ORF">FLL46_09890</name>
</gene>
<dbReference type="EMBL" id="VIKS01000006">
    <property type="protein sequence ID" value="TQV87687.1"/>
    <property type="molecule type" value="Genomic_DNA"/>
</dbReference>
<protein>
    <submittedName>
        <fullName evidence="10">TIGR04211 family SH3 domain-containing protein</fullName>
    </submittedName>
</protein>
<reference evidence="10 11" key="1">
    <citation type="submission" date="2019-07" db="EMBL/GenBank/DDBJ databases">
        <title>Draft genome for Aliikangiella sp. M105.</title>
        <authorList>
            <person name="Wang G."/>
        </authorList>
    </citation>
    <scope>NUCLEOTIDE SEQUENCE [LARGE SCALE GENOMIC DNA]</scope>
    <source>
        <strain evidence="10 11">M105</strain>
    </source>
</reference>
<keyword evidence="6" id="KW-0175">Coiled coil</keyword>
<dbReference type="RefSeq" id="WP_142893348.1">
    <property type="nucleotide sequence ID" value="NZ_ML660163.1"/>
</dbReference>